<feature type="domain" description="Secretion system C-terminal sorting" evidence="1">
    <location>
        <begin position="14"/>
        <end position="66"/>
    </location>
</feature>
<evidence type="ECO:0000259" key="1">
    <source>
        <dbReference type="Pfam" id="PF18962"/>
    </source>
</evidence>
<name>A0A7C6ABG3_UNCW3</name>
<dbReference type="EMBL" id="DTLI01000242">
    <property type="protein sequence ID" value="HHS53164.1"/>
    <property type="molecule type" value="Genomic_DNA"/>
</dbReference>
<dbReference type="AlphaFoldDB" id="A0A7C6ABG3"/>
<proteinExistence type="predicted"/>
<dbReference type="InterPro" id="IPR026444">
    <property type="entry name" value="Secre_tail"/>
</dbReference>
<evidence type="ECO:0000313" key="2">
    <source>
        <dbReference type="EMBL" id="HHS53164.1"/>
    </source>
</evidence>
<accession>A0A7C6ABG3</accession>
<reference evidence="2" key="1">
    <citation type="journal article" date="2020" name="mSystems">
        <title>Genome- and Community-Level Interaction Insights into Carbon Utilization and Element Cycling Functions of Hydrothermarchaeota in Hydrothermal Sediment.</title>
        <authorList>
            <person name="Zhou Z."/>
            <person name="Liu Y."/>
            <person name="Xu W."/>
            <person name="Pan J."/>
            <person name="Luo Z.H."/>
            <person name="Li M."/>
        </authorList>
    </citation>
    <scope>NUCLEOTIDE SEQUENCE [LARGE SCALE GENOMIC DNA]</scope>
    <source>
        <strain evidence="2">SpSt-876</strain>
    </source>
</reference>
<gene>
    <name evidence="2" type="ORF">ENW73_10015</name>
</gene>
<protein>
    <submittedName>
        <fullName evidence="2">T9SS type A sorting domain-containing protein</fullName>
    </submittedName>
</protein>
<sequence>MEQRSFLTFRLPPTTNRLTLKLFDISGRMIREIATPAGKSEIKIPLKGINPGIYFLQLGEESKKFLIVK</sequence>
<dbReference type="NCBIfam" id="TIGR04183">
    <property type="entry name" value="Por_Secre_tail"/>
    <property type="match status" value="1"/>
</dbReference>
<organism evidence="2">
    <name type="scientific">candidate division WOR-3 bacterium</name>
    <dbReference type="NCBI Taxonomy" id="2052148"/>
    <lineage>
        <taxon>Bacteria</taxon>
        <taxon>Bacteria division WOR-3</taxon>
    </lineage>
</organism>
<comment type="caution">
    <text evidence="2">The sequence shown here is derived from an EMBL/GenBank/DDBJ whole genome shotgun (WGS) entry which is preliminary data.</text>
</comment>
<dbReference type="Pfam" id="PF18962">
    <property type="entry name" value="Por_Secre_tail"/>
    <property type="match status" value="1"/>
</dbReference>